<organism evidence="1">
    <name type="scientific">marine sediment metagenome</name>
    <dbReference type="NCBI Taxonomy" id="412755"/>
    <lineage>
        <taxon>unclassified sequences</taxon>
        <taxon>metagenomes</taxon>
        <taxon>ecological metagenomes</taxon>
    </lineage>
</organism>
<comment type="caution">
    <text evidence="1">The sequence shown here is derived from an EMBL/GenBank/DDBJ whole genome shotgun (WGS) entry which is preliminary data.</text>
</comment>
<reference evidence="1" key="1">
    <citation type="journal article" date="2014" name="Front. Microbiol.">
        <title>High frequency of phylogenetically diverse reductive dehalogenase-homologous genes in deep subseafloor sedimentary metagenomes.</title>
        <authorList>
            <person name="Kawai M."/>
            <person name="Futagami T."/>
            <person name="Toyoda A."/>
            <person name="Takaki Y."/>
            <person name="Nishi S."/>
            <person name="Hori S."/>
            <person name="Arai W."/>
            <person name="Tsubouchi T."/>
            <person name="Morono Y."/>
            <person name="Uchiyama I."/>
            <person name="Ito T."/>
            <person name="Fujiyama A."/>
            <person name="Inagaki F."/>
            <person name="Takami H."/>
        </authorList>
    </citation>
    <scope>NUCLEOTIDE SEQUENCE</scope>
    <source>
        <strain evidence="1">Expedition CK06-06</strain>
    </source>
</reference>
<proteinExistence type="predicted"/>
<accession>X1AV17</accession>
<dbReference type="EMBL" id="BART01012881">
    <property type="protein sequence ID" value="GAG86505.1"/>
    <property type="molecule type" value="Genomic_DNA"/>
</dbReference>
<sequence>MDSKNLKTTIALSDINAEIPLSTVLIPLAKYSLKKRNVNMK</sequence>
<dbReference type="AlphaFoldDB" id="X1AV17"/>
<protein>
    <submittedName>
        <fullName evidence="1">Uncharacterized protein</fullName>
    </submittedName>
</protein>
<evidence type="ECO:0000313" key="1">
    <source>
        <dbReference type="EMBL" id="GAG86505.1"/>
    </source>
</evidence>
<gene>
    <name evidence="1" type="ORF">S01H4_26639</name>
</gene>
<name>X1AV17_9ZZZZ</name>